<dbReference type="PANTHER" id="PTHR45947:SF3">
    <property type="entry name" value="SULFOQUINOVOSYL TRANSFERASE SQD2"/>
    <property type="match status" value="1"/>
</dbReference>
<feature type="domain" description="Glycosyl transferase family 1" evidence="1">
    <location>
        <begin position="215"/>
        <end position="386"/>
    </location>
</feature>
<dbReference type="Gene3D" id="3.40.50.2000">
    <property type="entry name" value="Glycogen Phosphorylase B"/>
    <property type="match status" value="2"/>
</dbReference>
<evidence type="ECO:0000313" key="3">
    <source>
        <dbReference type="EMBL" id="MFN0293161.1"/>
    </source>
</evidence>
<dbReference type="Proteomes" id="UP001517367">
    <property type="component" value="Unassembled WGS sequence"/>
</dbReference>
<name>A0ABW9JLP5_9SPHI</name>
<proteinExistence type="predicted"/>
<organism evidence="3 4">
    <name type="scientific">Pedobacter helvus</name>
    <dbReference type="NCBI Taxonomy" id="2563444"/>
    <lineage>
        <taxon>Bacteria</taxon>
        <taxon>Pseudomonadati</taxon>
        <taxon>Bacteroidota</taxon>
        <taxon>Sphingobacteriia</taxon>
        <taxon>Sphingobacteriales</taxon>
        <taxon>Sphingobacteriaceae</taxon>
        <taxon>Pedobacter</taxon>
    </lineage>
</organism>
<reference evidence="3 4" key="1">
    <citation type="submission" date="2024-12" db="EMBL/GenBank/DDBJ databases">
        <authorList>
            <person name="Hu S."/>
        </authorList>
    </citation>
    <scope>NUCLEOTIDE SEQUENCE [LARGE SCALE GENOMIC DNA]</scope>
    <source>
        <strain evidence="3 4">P-25</strain>
    </source>
</reference>
<dbReference type="Pfam" id="PF13439">
    <property type="entry name" value="Glyco_transf_4"/>
    <property type="match status" value="1"/>
</dbReference>
<sequence length="412" mass="46401">MKVLVVTTYFPQTSETFILDHVIGLISKKINVKVISMFEAPKQVIHQQFETYHLATLTHNERPSQISKTYSIWLQLMDAFWACFRYPRAFAKLLAMSGLKQKRTYFAAFKNVALYREADVIHAHFGHVGNRLIFLKRIGIIPRHTPIICSFHGSDIDEPYYRQRPNFYHTFFKDVNLVISNSAYLTSRLVASGCSPDKIKMVKNGVDINYFTVAEKKANEQKTHFNVLTVARLTEVKGIKYGIEAVKMLVMQGINHLHYHIIGQGEQMQALKKQIADYELSKNVHLWGALDRERVKSSYANAAVFLLPGVVTTGGRVETQGVVIQEAQAMSLPVIATNVGGIPEGIIDGETGFIVPSQEATAIASKIKTLIDNENLRLTMAKAARNYAVAYADQRHQLNAIENIYKEALVGK</sequence>
<keyword evidence="4" id="KW-1185">Reference proteome</keyword>
<evidence type="ECO:0000259" key="2">
    <source>
        <dbReference type="Pfam" id="PF13439"/>
    </source>
</evidence>
<dbReference type="InterPro" id="IPR050194">
    <property type="entry name" value="Glycosyltransferase_grp1"/>
</dbReference>
<keyword evidence="3" id="KW-0328">Glycosyltransferase</keyword>
<dbReference type="EMBL" id="SRMP02000045">
    <property type="protein sequence ID" value="MFN0293161.1"/>
    <property type="molecule type" value="Genomic_DNA"/>
</dbReference>
<accession>A0ABW9JLP5</accession>
<dbReference type="RefSeq" id="WP_138728849.1">
    <property type="nucleotide sequence ID" value="NZ_SRMP02000045.1"/>
</dbReference>
<comment type="caution">
    <text evidence="3">The sequence shown here is derived from an EMBL/GenBank/DDBJ whole genome shotgun (WGS) entry which is preliminary data.</text>
</comment>
<dbReference type="InterPro" id="IPR001296">
    <property type="entry name" value="Glyco_trans_1"/>
</dbReference>
<feature type="domain" description="Glycosyltransferase subfamily 4-like N-terminal" evidence="2">
    <location>
        <begin position="94"/>
        <end position="209"/>
    </location>
</feature>
<evidence type="ECO:0000313" key="4">
    <source>
        <dbReference type="Proteomes" id="UP001517367"/>
    </source>
</evidence>
<dbReference type="InterPro" id="IPR028098">
    <property type="entry name" value="Glyco_trans_4-like_N"/>
</dbReference>
<dbReference type="Pfam" id="PF00534">
    <property type="entry name" value="Glycos_transf_1"/>
    <property type="match status" value="1"/>
</dbReference>
<dbReference type="GO" id="GO:0016757">
    <property type="term" value="F:glycosyltransferase activity"/>
    <property type="evidence" value="ECO:0007669"/>
    <property type="project" value="UniProtKB-KW"/>
</dbReference>
<evidence type="ECO:0000259" key="1">
    <source>
        <dbReference type="Pfam" id="PF00534"/>
    </source>
</evidence>
<dbReference type="PANTHER" id="PTHR45947">
    <property type="entry name" value="SULFOQUINOVOSYL TRANSFERASE SQD2"/>
    <property type="match status" value="1"/>
</dbReference>
<dbReference type="SUPFAM" id="SSF53756">
    <property type="entry name" value="UDP-Glycosyltransferase/glycogen phosphorylase"/>
    <property type="match status" value="1"/>
</dbReference>
<protein>
    <submittedName>
        <fullName evidence="3">Glycosyltransferase</fullName>
        <ecNumber evidence="3">2.4.-.-</ecNumber>
    </submittedName>
</protein>
<dbReference type="EC" id="2.4.-.-" evidence="3"/>
<gene>
    <name evidence="3" type="ORF">E5L68_017345</name>
</gene>
<keyword evidence="3" id="KW-0808">Transferase</keyword>